<dbReference type="Pfam" id="PF11716">
    <property type="entry name" value="MDMPI_N"/>
    <property type="match status" value="1"/>
</dbReference>
<comment type="caution">
    <text evidence="3">The sequence shown here is derived from an EMBL/GenBank/DDBJ whole genome shotgun (WGS) entry which is preliminary data.</text>
</comment>
<feature type="domain" description="Mycothiol-dependent maleylpyruvate isomerase metal-binding" evidence="2">
    <location>
        <begin position="51"/>
        <end position="191"/>
    </location>
</feature>
<reference evidence="3" key="1">
    <citation type="submission" date="2023-03" db="EMBL/GenBank/DDBJ databases">
        <title>Actinoallomurus iriomotensis NBRC 103681.</title>
        <authorList>
            <person name="Ichikawa N."/>
            <person name="Sato H."/>
            <person name="Tonouchi N."/>
        </authorList>
    </citation>
    <scope>NUCLEOTIDE SEQUENCE</scope>
    <source>
        <strain evidence="3">NBRC 103681</strain>
    </source>
</reference>
<dbReference type="GO" id="GO:0046872">
    <property type="term" value="F:metal ion binding"/>
    <property type="evidence" value="ECO:0007669"/>
    <property type="project" value="InterPro"/>
</dbReference>
<dbReference type="AlphaFoldDB" id="A0A9W6RMM7"/>
<dbReference type="InterPro" id="IPR034660">
    <property type="entry name" value="DinB/YfiT-like"/>
</dbReference>
<dbReference type="InterPro" id="IPR017517">
    <property type="entry name" value="Maleyloyr_isom"/>
</dbReference>
<name>A0A9W6RMM7_9ACTN</name>
<gene>
    <name evidence="3" type="ORF">Airi01_072980</name>
</gene>
<dbReference type="SUPFAM" id="SSF109854">
    <property type="entry name" value="DinB/YfiT-like putative metalloenzymes"/>
    <property type="match status" value="1"/>
</dbReference>
<dbReference type="Gene3D" id="1.20.120.450">
    <property type="entry name" value="dinb family like domain"/>
    <property type="match status" value="1"/>
</dbReference>
<sequence length="307" mass="33183">MFFARILPLSSITYQVPGGGFVKHSCERSVPREVSMGDTGGESRETVVAALTAEWAALDALLDGLPPGDWTRPTCLPGWRVTDVVAHLVGTEASLAGDETPAPGVDVRALPHVRGDVAAFNELWVQALRDAAPGEMLARFRDVTARRAARLERMTRSDFDAPSWTPVGQATYGRFMRIRVFDCWMHEQDIREAVGAPGHETGPAAELALEEATRALGYLVGKRAAAPDGSIVRIELTGPLVRRLTVVVDGRARLVDEAPGPPTAVLRMSSSRYLRLGGGRTGDHVGVELDGDRDLARRVLDNLAFTI</sequence>
<organism evidence="3 4">
    <name type="scientific">Actinoallomurus iriomotensis</name>
    <dbReference type="NCBI Taxonomy" id="478107"/>
    <lineage>
        <taxon>Bacteria</taxon>
        <taxon>Bacillati</taxon>
        <taxon>Actinomycetota</taxon>
        <taxon>Actinomycetes</taxon>
        <taxon>Streptosporangiales</taxon>
        <taxon>Thermomonosporaceae</taxon>
        <taxon>Actinoallomurus</taxon>
    </lineage>
</organism>
<accession>A0A9W6RMM7</accession>
<evidence type="ECO:0008006" key="5">
    <source>
        <dbReference type="Google" id="ProtNLM"/>
    </source>
</evidence>
<dbReference type="EMBL" id="BSTJ01000010">
    <property type="protein sequence ID" value="GLY79031.1"/>
    <property type="molecule type" value="Genomic_DNA"/>
</dbReference>
<proteinExistence type="predicted"/>
<dbReference type="Proteomes" id="UP001165135">
    <property type="component" value="Unassembled WGS sequence"/>
</dbReference>
<evidence type="ECO:0000259" key="2">
    <source>
        <dbReference type="Pfam" id="PF11716"/>
    </source>
</evidence>
<dbReference type="InterPro" id="IPR010872">
    <property type="entry name" value="MDMPI_C-term_domain"/>
</dbReference>
<dbReference type="Pfam" id="PF07398">
    <property type="entry name" value="MDMPI_C"/>
    <property type="match status" value="1"/>
</dbReference>
<feature type="domain" description="MDMPI C-terminal" evidence="1">
    <location>
        <begin position="206"/>
        <end position="297"/>
    </location>
</feature>
<evidence type="ECO:0000313" key="3">
    <source>
        <dbReference type="EMBL" id="GLY79031.1"/>
    </source>
</evidence>
<evidence type="ECO:0000313" key="4">
    <source>
        <dbReference type="Proteomes" id="UP001165135"/>
    </source>
</evidence>
<dbReference type="InterPro" id="IPR024344">
    <property type="entry name" value="MDMPI_metal-binding"/>
</dbReference>
<evidence type="ECO:0000259" key="1">
    <source>
        <dbReference type="Pfam" id="PF07398"/>
    </source>
</evidence>
<dbReference type="NCBIfam" id="TIGR03083">
    <property type="entry name" value="maleylpyruvate isomerase family mycothiol-dependent enzyme"/>
    <property type="match status" value="1"/>
</dbReference>
<protein>
    <recommendedName>
        <fullName evidence="5">Maleylpyruvate isomerase family mycothiol-dependent enzyme</fullName>
    </recommendedName>
</protein>